<feature type="non-terminal residue" evidence="2">
    <location>
        <position position="231"/>
    </location>
</feature>
<dbReference type="AlphaFoldDB" id="A0A0D7AZL5"/>
<reference evidence="2 3" key="1">
    <citation type="journal article" date="2015" name="Fungal Genet. Biol.">
        <title>Evolution of novel wood decay mechanisms in Agaricales revealed by the genome sequences of Fistulina hepatica and Cylindrobasidium torrendii.</title>
        <authorList>
            <person name="Floudas D."/>
            <person name="Held B.W."/>
            <person name="Riley R."/>
            <person name="Nagy L.G."/>
            <person name="Koehler G."/>
            <person name="Ransdell A.S."/>
            <person name="Younus H."/>
            <person name="Chow J."/>
            <person name="Chiniquy J."/>
            <person name="Lipzen A."/>
            <person name="Tritt A."/>
            <person name="Sun H."/>
            <person name="Haridas S."/>
            <person name="LaButti K."/>
            <person name="Ohm R.A."/>
            <person name="Kues U."/>
            <person name="Blanchette R.A."/>
            <person name="Grigoriev I.V."/>
            <person name="Minto R.E."/>
            <person name="Hibbett D.S."/>
        </authorList>
    </citation>
    <scope>NUCLEOTIDE SEQUENCE [LARGE SCALE GENOMIC DNA]</scope>
    <source>
        <strain evidence="2 3">FP15055 ss-10</strain>
    </source>
</reference>
<evidence type="ECO:0000259" key="1">
    <source>
        <dbReference type="Pfam" id="PF20209"/>
    </source>
</evidence>
<sequence>MLVARVRHNACFVKVSGGYGKQVANCVAYELPIPRVYQVLPPPKADLDDVAAVFFSGPKAPTLQEWKRLPLLVRPSVVMKALNWLRLNNDGYADIDISHENLRTYPTEEPPIGVFYKCTLTDESATVDPAVNDEKHADTEETPFIVHGMIGTQLETMTFEAMKAKAMSWFDKGGGVLAIGQEQQPQSMYNNPSLYPLMFPWLFPYGRGGLGSSSHLNESEHIKWLLMYHDK</sequence>
<name>A0A0D7AZL5_9AGAR</name>
<dbReference type="EMBL" id="KN880756">
    <property type="protein sequence ID" value="KIY62696.1"/>
    <property type="molecule type" value="Genomic_DNA"/>
</dbReference>
<protein>
    <recommendedName>
        <fullName evidence="1">DUF6570 domain-containing protein</fullName>
    </recommendedName>
</protein>
<dbReference type="InterPro" id="IPR046700">
    <property type="entry name" value="DUF6570"/>
</dbReference>
<dbReference type="OrthoDB" id="3221862at2759"/>
<dbReference type="STRING" id="1314674.A0A0D7AZL5"/>
<proteinExistence type="predicted"/>
<feature type="domain" description="DUF6570" evidence="1">
    <location>
        <begin position="1"/>
        <end position="103"/>
    </location>
</feature>
<evidence type="ECO:0000313" key="2">
    <source>
        <dbReference type="EMBL" id="KIY62696.1"/>
    </source>
</evidence>
<organism evidence="2 3">
    <name type="scientific">Cylindrobasidium torrendii FP15055 ss-10</name>
    <dbReference type="NCBI Taxonomy" id="1314674"/>
    <lineage>
        <taxon>Eukaryota</taxon>
        <taxon>Fungi</taxon>
        <taxon>Dikarya</taxon>
        <taxon>Basidiomycota</taxon>
        <taxon>Agaricomycotina</taxon>
        <taxon>Agaricomycetes</taxon>
        <taxon>Agaricomycetidae</taxon>
        <taxon>Agaricales</taxon>
        <taxon>Marasmiineae</taxon>
        <taxon>Physalacriaceae</taxon>
        <taxon>Cylindrobasidium</taxon>
    </lineage>
</organism>
<evidence type="ECO:0000313" key="3">
    <source>
        <dbReference type="Proteomes" id="UP000054007"/>
    </source>
</evidence>
<dbReference type="Proteomes" id="UP000054007">
    <property type="component" value="Unassembled WGS sequence"/>
</dbReference>
<accession>A0A0D7AZL5</accession>
<dbReference type="Pfam" id="PF20209">
    <property type="entry name" value="DUF6570"/>
    <property type="match status" value="1"/>
</dbReference>
<keyword evidence="3" id="KW-1185">Reference proteome</keyword>
<gene>
    <name evidence="2" type="ORF">CYLTODRAFT_361082</name>
</gene>